<accession>A0AAD6RTI5</accession>
<gene>
    <name evidence="1" type="ORF">NC653_003916</name>
</gene>
<name>A0AAD6RTI5_9ROSI</name>
<evidence type="ECO:0000313" key="2">
    <source>
        <dbReference type="Proteomes" id="UP001164929"/>
    </source>
</evidence>
<dbReference type="EMBL" id="JAQIZT010000001">
    <property type="protein sequence ID" value="KAJ7014441.1"/>
    <property type="molecule type" value="Genomic_DNA"/>
</dbReference>
<dbReference type="Proteomes" id="UP001164929">
    <property type="component" value="Chromosome 1"/>
</dbReference>
<reference evidence="1 2" key="1">
    <citation type="journal article" date="2023" name="Mol. Ecol. Resour.">
        <title>Chromosome-level genome assembly of a triploid poplar Populus alba 'Berolinensis'.</title>
        <authorList>
            <person name="Chen S."/>
            <person name="Yu Y."/>
            <person name="Wang X."/>
            <person name="Wang S."/>
            <person name="Zhang T."/>
            <person name="Zhou Y."/>
            <person name="He R."/>
            <person name="Meng N."/>
            <person name="Wang Y."/>
            <person name="Liu W."/>
            <person name="Liu Z."/>
            <person name="Liu J."/>
            <person name="Guo Q."/>
            <person name="Huang H."/>
            <person name="Sederoff R.R."/>
            <person name="Wang G."/>
            <person name="Qu G."/>
            <person name="Chen S."/>
        </authorList>
    </citation>
    <scope>NUCLEOTIDE SEQUENCE [LARGE SCALE GENOMIC DNA]</scope>
    <source>
        <strain evidence="1">SC-2020</strain>
    </source>
</reference>
<evidence type="ECO:0000313" key="1">
    <source>
        <dbReference type="EMBL" id="KAJ7014441.1"/>
    </source>
</evidence>
<sequence length="77" mass="8392">MKKIGSKIFSWMVVEETAAVAVCLIFDIRVGFDLVGTLCFGDTDGGQERVALGVDDDIDAVWVIDDLVLLLPLHVLN</sequence>
<comment type="caution">
    <text evidence="1">The sequence shown here is derived from an EMBL/GenBank/DDBJ whole genome shotgun (WGS) entry which is preliminary data.</text>
</comment>
<keyword evidence="2" id="KW-1185">Reference proteome</keyword>
<proteinExistence type="predicted"/>
<dbReference type="AlphaFoldDB" id="A0AAD6RTI5"/>
<organism evidence="1 2">
    <name type="scientific">Populus alba x Populus x berolinensis</name>
    <dbReference type="NCBI Taxonomy" id="444605"/>
    <lineage>
        <taxon>Eukaryota</taxon>
        <taxon>Viridiplantae</taxon>
        <taxon>Streptophyta</taxon>
        <taxon>Embryophyta</taxon>
        <taxon>Tracheophyta</taxon>
        <taxon>Spermatophyta</taxon>
        <taxon>Magnoliopsida</taxon>
        <taxon>eudicotyledons</taxon>
        <taxon>Gunneridae</taxon>
        <taxon>Pentapetalae</taxon>
        <taxon>rosids</taxon>
        <taxon>fabids</taxon>
        <taxon>Malpighiales</taxon>
        <taxon>Salicaceae</taxon>
        <taxon>Saliceae</taxon>
        <taxon>Populus</taxon>
    </lineage>
</organism>
<protein>
    <submittedName>
        <fullName evidence="1">Uncharacterized protein</fullName>
    </submittedName>
</protein>